<evidence type="ECO:0000256" key="9">
    <source>
        <dbReference type="PIRSR" id="PIRSR001084-1"/>
    </source>
</evidence>
<feature type="domain" description="Glycoside hydrolase family 42 N-terminal" evidence="11">
    <location>
        <begin position="38"/>
        <end position="413"/>
    </location>
</feature>
<dbReference type="InterPro" id="IPR013529">
    <property type="entry name" value="Glyco_hydro_42_N"/>
</dbReference>
<dbReference type="GO" id="GO:0046872">
    <property type="term" value="F:metal ion binding"/>
    <property type="evidence" value="ECO:0007669"/>
    <property type="project" value="UniProtKB-KW"/>
</dbReference>
<dbReference type="SUPFAM" id="SSF51011">
    <property type="entry name" value="Glycosyl hydrolase domain"/>
    <property type="match status" value="1"/>
</dbReference>
<evidence type="ECO:0000256" key="7">
    <source>
        <dbReference type="ARBA" id="ARBA00023295"/>
    </source>
</evidence>
<dbReference type="GO" id="GO:0004565">
    <property type="term" value="F:beta-galactosidase activity"/>
    <property type="evidence" value="ECO:0007669"/>
    <property type="project" value="UniProtKB-EC"/>
</dbReference>
<reference evidence="14" key="1">
    <citation type="submission" date="2017-02" db="EMBL/GenBank/DDBJ databases">
        <authorList>
            <person name="Varghese N."/>
            <person name="Submissions S."/>
        </authorList>
    </citation>
    <scope>NUCLEOTIDE SEQUENCE [LARGE SCALE GENOMIC DNA]</scope>
    <source>
        <strain evidence="14">DSM 24967</strain>
    </source>
</reference>
<evidence type="ECO:0000259" key="11">
    <source>
        <dbReference type="Pfam" id="PF02449"/>
    </source>
</evidence>
<dbReference type="AlphaFoldDB" id="A0A1T5AE50"/>
<keyword evidence="6" id="KW-0862">Zinc</keyword>
<dbReference type="CDD" id="cd03143">
    <property type="entry name" value="A4_beta-galactosidase_middle_domain"/>
    <property type="match status" value="1"/>
</dbReference>
<evidence type="ECO:0000256" key="4">
    <source>
        <dbReference type="ARBA" id="ARBA00022723"/>
    </source>
</evidence>
<comment type="similarity">
    <text evidence="2 8">Belongs to the glycosyl hydrolase 42 family.</text>
</comment>
<organism evidence="13 14">
    <name type="scientific">Parabacteroides chartae</name>
    <dbReference type="NCBI Taxonomy" id="1037355"/>
    <lineage>
        <taxon>Bacteria</taxon>
        <taxon>Pseudomonadati</taxon>
        <taxon>Bacteroidota</taxon>
        <taxon>Bacteroidia</taxon>
        <taxon>Bacteroidales</taxon>
        <taxon>Tannerellaceae</taxon>
        <taxon>Parabacteroides</taxon>
    </lineage>
</organism>
<dbReference type="Proteomes" id="UP000190852">
    <property type="component" value="Unassembled WGS sequence"/>
</dbReference>
<feature type="domain" description="Beta-galactosidase trimerisation" evidence="12">
    <location>
        <begin position="432"/>
        <end position="631"/>
    </location>
</feature>
<dbReference type="PANTHER" id="PTHR36447">
    <property type="entry name" value="BETA-GALACTOSIDASE GANA"/>
    <property type="match status" value="1"/>
</dbReference>
<keyword evidence="14" id="KW-1185">Reference proteome</keyword>
<dbReference type="RefSeq" id="WP_079682341.1">
    <property type="nucleotide sequence ID" value="NZ_FUYQ01000003.1"/>
</dbReference>
<evidence type="ECO:0000256" key="1">
    <source>
        <dbReference type="ARBA" id="ARBA00001412"/>
    </source>
</evidence>
<evidence type="ECO:0000256" key="6">
    <source>
        <dbReference type="ARBA" id="ARBA00022833"/>
    </source>
</evidence>
<dbReference type="InterPro" id="IPR013780">
    <property type="entry name" value="Glyco_hydro_b"/>
</dbReference>
<evidence type="ECO:0000259" key="12">
    <source>
        <dbReference type="Pfam" id="PF08532"/>
    </source>
</evidence>
<dbReference type="InterPro" id="IPR013738">
    <property type="entry name" value="Beta_galactosidase_Trimer"/>
</dbReference>
<evidence type="ECO:0000256" key="2">
    <source>
        <dbReference type="ARBA" id="ARBA00005940"/>
    </source>
</evidence>
<evidence type="ECO:0000256" key="8">
    <source>
        <dbReference type="PIRNR" id="PIRNR001084"/>
    </source>
</evidence>
<dbReference type="Gene3D" id="2.60.40.1180">
    <property type="entry name" value="Golgi alpha-mannosidase II"/>
    <property type="match status" value="1"/>
</dbReference>
<keyword evidence="4" id="KW-0479">Metal-binding</keyword>
<sequence>MIRVFCIVISLCISWGLIARDKKEFFPKKNLTTVGAYYYPEHWDESQWDRDLRKMSEMGFEFTHFAEFAWAQLEPEEGKYDFAWLDKAIAIAAKHNLKVILCTSTATPPVWLTRKHPEILIKNENGTTVDHGARQHASFSSTFYRQYSLKMIAELAKRYGKDSRVMGWQLDNEPGVRQDYNTDALLRFRSFLRNKYNNQIQELNKAWGTAFWSQIYSSFDQINFPLPSNWGQNPHQMLDYRRFTAYESASFLDEQAAEIRKYSTSEQWITSNYIPDYWAGHIGKSKLFDFYSYTRYIVSGGLGIGQKGYRIGDPMLIPFANDYFRPIGGMYGVMELQPGQVNWGTVNPQPYPGAVRLWLWSVFAGGSDFTCTYRFRQPIYGDEQYHAGIVGTDGVTPSRGGLEYQQFITDIAKLRKLYNPKAQLPAEYTKRKTAILHNVDNTWSMSKQKQTVEWNTDNHIQKYYKPLKSFGAPVDVVNEEADWNKYPVLIAPAYQLVDDQLIEKWTNYAKQGGHLVLSCRSGQKDRFDRLFEMPFGGKMVNLIGAKMDFFDLLVPSDPGTVQMNEKNYPWVSWGEVFTPDSQTEVWGTYVNDFYAGKAAVLHRKLGKGSVTYIGVDSSDGSLEKDVLKRVYALNGTSLMNLPQGVWMEYRDGFGIAVNYGPEAFEFPLNNKARIVIGEKKIPLAGVLVWEE</sequence>
<feature type="binding site" evidence="10">
    <location>
        <position position="134"/>
    </location>
    <ligand>
        <name>substrate</name>
    </ligand>
</feature>
<dbReference type="Pfam" id="PF02449">
    <property type="entry name" value="Glyco_hydro_42"/>
    <property type="match status" value="1"/>
</dbReference>
<dbReference type="GO" id="GO:0009341">
    <property type="term" value="C:beta-galactosidase complex"/>
    <property type="evidence" value="ECO:0007669"/>
    <property type="project" value="InterPro"/>
</dbReference>
<dbReference type="InterPro" id="IPR029062">
    <property type="entry name" value="Class_I_gatase-like"/>
</dbReference>
<comment type="catalytic activity">
    <reaction evidence="1 8">
        <text>Hydrolysis of terminal non-reducing beta-D-galactose residues in beta-D-galactosides.</text>
        <dbReference type="EC" id="3.2.1.23"/>
    </reaction>
</comment>
<dbReference type="GO" id="GO:0005975">
    <property type="term" value="P:carbohydrate metabolic process"/>
    <property type="evidence" value="ECO:0007669"/>
    <property type="project" value="InterPro"/>
</dbReference>
<protein>
    <recommendedName>
        <fullName evidence="3 8">Beta-galactosidase</fullName>
        <shortName evidence="8">Beta-gal</shortName>
        <ecNumber evidence="3 8">3.2.1.23</ecNumber>
    </recommendedName>
</protein>
<evidence type="ECO:0000313" key="13">
    <source>
        <dbReference type="EMBL" id="SKB33200.1"/>
    </source>
</evidence>
<proteinExistence type="inferred from homology"/>
<keyword evidence="5 8" id="KW-0378">Hydrolase</keyword>
<evidence type="ECO:0000256" key="10">
    <source>
        <dbReference type="PIRSR" id="PIRSR001084-2"/>
    </source>
</evidence>
<gene>
    <name evidence="13" type="ORF">SAMN05660349_00630</name>
</gene>
<dbReference type="PIRSF" id="PIRSF001084">
    <property type="entry name" value="B-galactosidase"/>
    <property type="match status" value="1"/>
</dbReference>
<feature type="active site" description="Proton donor" evidence="9">
    <location>
        <position position="173"/>
    </location>
</feature>
<dbReference type="SUPFAM" id="SSF51445">
    <property type="entry name" value="(Trans)glycosidases"/>
    <property type="match status" value="1"/>
</dbReference>
<dbReference type="Pfam" id="PF08532">
    <property type="entry name" value="Glyco_hydro_42M"/>
    <property type="match status" value="1"/>
</dbReference>
<dbReference type="EMBL" id="FUYQ01000003">
    <property type="protein sequence ID" value="SKB33200.1"/>
    <property type="molecule type" value="Genomic_DNA"/>
</dbReference>
<dbReference type="EC" id="3.2.1.23" evidence="3 8"/>
<dbReference type="InterPro" id="IPR017853">
    <property type="entry name" value="GH"/>
</dbReference>
<evidence type="ECO:0000256" key="5">
    <source>
        <dbReference type="ARBA" id="ARBA00022801"/>
    </source>
</evidence>
<dbReference type="Gene3D" id="3.20.20.80">
    <property type="entry name" value="Glycosidases"/>
    <property type="match status" value="1"/>
</dbReference>
<keyword evidence="7 8" id="KW-0326">Glycosidase</keyword>
<evidence type="ECO:0000256" key="3">
    <source>
        <dbReference type="ARBA" id="ARBA00012756"/>
    </source>
</evidence>
<feature type="binding site" evidence="10">
    <location>
        <position position="172"/>
    </location>
    <ligand>
        <name>substrate</name>
    </ligand>
</feature>
<dbReference type="InterPro" id="IPR003476">
    <property type="entry name" value="Glyco_hydro_42"/>
</dbReference>
<name>A0A1T5AE50_9BACT</name>
<feature type="active site" description="Nucleophile" evidence="9">
    <location>
        <position position="335"/>
    </location>
</feature>
<dbReference type="SUPFAM" id="SSF52317">
    <property type="entry name" value="Class I glutamine amidotransferase-like"/>
    <property type="match status" value="1"/>
</dbReference>
<feature type="binding site" evidence="10">
    <location>
        <position position="343"/>
    </location>
    <ligand>
        <name>substrate</name>
    </ligand>
</feature>
<evidence type="ECO:0000313" key="14">
    <source>
        <dbReference type="Proteomes" id="UP000190852"/>
    </source>
</evidence>
<dbReference type="PANTHER" id="PTHR36447:SF2">
    <property type="entry name" value="BETA-GALACTOSIDASE YESZ"/>
    <property type="match status" value="1"/>
</dbReference>
<dbReference type="Gene3D" id="3.40.50.880">
    <property type="match status" value="1"/>
</dbReference>
<accession>A0A1T5AE50</accession>